<dbReference type="EMBL" id="BAAANB010000021">
    <property type="protein sequence ID" value="GAA2032815.1"/>
    <property type="molecule type" value="Genomic_DNA"/>
</dbReference>
<dbReference type="PANTHER" id="PTHR24421:SF56">
    <property type="entry name" value="OXYGEN SENSOR HISTIDINE KINASE RESPONSE REGULATOR DOST"/>
    <property type="match status" value="1"/>
</dbReference>
<dbReference type="InterPro" id="IPR003594">
    <property type="entry name" value="HATPase_dom"/>
</dbReference>
<dbReference type="SUPFAM" id="SSF55781">
    <property type="entry name" value="GAF domain-like"/>
    <property type="match status" value="2"/>
</dbReference>
<dbReference type="Pfam" id="PF07730">
    <property type="entry name" value="HisKA_3"/>
    <property type="match status" value="1"/>
</dbReference>
<name>A0ABP5FW84_9MICO</name>
<dbReference type="InterPro" id="IPR029016">
    <property type="entry name" value="GAF-like_dom_sf"/>
</dbReference>
<dbReference type="Pfam" id="PF13581">
    <property type="entry name" value="HATPase_c_2"/>
    <property type="match status" value="1"/>
</dbReference>
<feature type="domain" description="GAF" evidence="4">
    <location>
        <begin position="222"/>
        <end position="396"/>
    </location>
</feature>
<keyword evidence="1" id="KW-0808">Transferase</keyword>
<dbReference type="InterPro" id="IPR003018">
    <property type="entry name" value="GAF"/>
</dbReference>
<dbReference type="SUPFAM" id="SSF55874">
    <property type="entry name" value="ATPase domain of HSP90 chaperone/DNA topoisomerase II/histidine kinase"/>
    <property type="match status" value="1"/>
</dbReference>
<keyword evidence="3" id="KW-0902">Two-component regulatory system</keyword>
<dbReference type="InterPro" id="IPR050482">
    <property type="entry name" value="Sensor_HK_TwoCompSys"/>
</dbReference>
<dbReference type="InterPro" id="IPR036890">
    <property type="entry name" value="HATPase_C_sf"/>
</dbReference>
<dbReference type="GO" id="GO:0016301">
    <property type="term" value="F:kinase activity"/>
    <property type="evidence" value="ECO:0007669"/>
    <property type="project" value="UniProtKB-KW"/>
</dbReference>
<evidence type="ECO:0000259" key="4">
    <source>
        <dbReference type="SMART" id="SM00065"/>
    </source>
</evidence>
<proteinExistence type="predicted"/>
<keyword evidence="6" id="KW-1185">Reference proteome</keyword>
<organism evidence="5 6">
    <name type="scientific">Terrabacter terrae</name>
    <dbReference type="NCBI Taxonomy" id="318434"/>
    <lineage>
        <taxon>Bacteria</taxon>
        <taxon>Bacillati</taxon>
        <taxon>Actinomycetota</taxon>
        <taxon>Actinomycetes</taxon>
        <taxon>Micrococcales</taxon>
        <taxon>Intrasporangiaceae</taxon>
        <taxon>Terrabacter</taxon>
    </lineage>
</organism>
<evidence type="ECO:0000256" key="1">
    <source>
        <dbReference type="ARBA" id="ARBA00022679"/>
    </source>
</evidence>
<dbReference type="InterPro" id="IPR011712">
    <property type="entry name" value="Sig_transdc_His_kin_sub3_dim/P"/>
</dbReference>
<dbReference type="Pfam" id="PF13492">
    <property type="entry name" value="GAF_3"/>
    <property type="match status" value="1"/>
</dbReference>
<comment type="caution">
    <text evidence="5">The sequence shown here is derived from an EMBL/GenBank/DDBJ whole genome shotgun (WGS) entry which is preliminary data.</text>
</comment>
<keyword evidence="2 5" id="KW-0418">Kinase</keyword>
<evidence type="ECO:0000256" key="2">
    <source>
        <dbReference type="ARBA" id="ARBA00022777"/>
    </source>
</evidence>
<dbReference type="Gene3D" id="3.30.565.10">
    <property type="entry name" value="Histidine kinase-like ATPase, C-terminal domain"/>
    <property type="match status" value="1"/>
</dbReference>
<protein>
    <submittedName>
        <fullName evidence="5">Two-component system sensor histidine kinase</fullName>
    </submittedName>
</protein>
<dbReference type="Pfam" id="PF13185">
    <property type="entry name" value="GAF_2"/>
    <property type="match status" value="1"/>
</dbReference>
<reference evidence="6" key="1">
    <citation type="journal article" date="2019" name="Int. J. Syst. Evol. Microbiol.">
        <title>The Global Catalogue of Microorganisms (GCM) 10K type strain sequencing project: providing services to taxonomists for standard genome sequencing and annotation.</title>
        <authorList>
            <consortium name="The Broad Institute Genomics Platform"/>
            <consortium name="The Broad Institute Genome Sequencing Center for Infectious Disease"/>
            <person name="Wu L."/>
            <person name="Ma J."/>
        </authorList>
    </citation>
    <scope>NUCLEOTIDE SEQUENCE [LARGE SCALE GENOMIC DNA]</scope>
    <source>
        <strain evidence="6">JCM 14283</strain>
    </source>
</reference>
<evidence type="ECO:0000313" key="5">
    <source>
        <dbReference type="EMBL" id="GAA2032815.1"/>
    </source>
</evidence>
<feature type="domain" description="GAF" evidence="4">
    <location>
        <begin position="57"/>
        <end position="204"/>
    </location>
</feature>
<evidence type="ECO:0000256" key="3">
    <source>
        <dbReference type="ARBA" id="ARBA00023012"/>
    </source>
</evidence>
<dbReference type="Gene3D" id="1.20.5.1930">
    <property type="match status" value="1"/>
</dbReference>
<gene>
    <name evidence="5" type="ORF">GCM10009740_23800</name>
</gene>
<dbReference type="Gene3D" id="3.30.450.40">
    <property type="match status" value="2"/>
</dbReference>
<sequence length="609" mass="63817">MGYDRNPLVRTGLGAPDGARGLLMGDGAASAAGSPGSAEDRLRSLLAANRSVVSELTLSAVLRRIVEAARDVAGARFAALGVLGADGRLEEFVHSGMEDSAVAHIGRPPAGDGILGLLIEQPHPIRLHAITDDARSVGFPPGHPMMRAFLGVPVRCRGEVFGNLYLADRVDGTDFTEDDEELVVALAASAGVAIENARLYEESRRRQEWLRASAEISSDLLRPGLGSDVLVRIADAMLRLADADVVTLDFPEVGTVPGATADATGAYAVQLVVEVARGPGAKDLVGTAYPADHSLAGVAMRERRAVVTGPSSGRSPGGSADASSDAVTLAAVAGGGPCGPAMACPLAGEAGVRGVVVMGRKKGAPVFSRAEAEMAEQLANHAALALELADGRADEERIAVLEDRQRIARDLHDHVIQRIFATGLSLEAVRGRAIEPTVRDTLSRAVEDLDGTIRRIRSAIFELQVHPASRDARAVLLEVMASASAGLGFEPALRLDGPVATALEPALLHDVTAVLREAVTNVVKHSRCSAVDVRVAVSEHYVTVEVSDDGPLANGGSVDVPGRPRRRHESGLANLARRARARHGDCILTTNERVTVLTWTARLTDGESQ</sequence>
<accession>A0ABP5FW84</accession>
<dbReference type="PANTHER" id="PTHR24421">
    <property type="entry name" value="NITRATE/NITRITE SENSOR PROTEIN NARX-RELATED"/>
    <property type="match status" value="1"/>
</dbReference>
<evidence type="ECO:0000313" key="6">
    <source>
        <dbReference type="Proteomes" id="UP001501285"/>
    </source>
</evidence>
<dbReference type="Proteomes" id="UP001501285">
    <property type="component" value="Unassembled WGS sequence"/>
</dbReference>
<dbReference type="SMART" id="SM00065">
    <property type="entry name" value="GAF"/>
    <property type="match status" value="2"/>
</dbReference>